<dbReference type="STRING" id="1027249.SAMN05216179_3221"/>
<dbReference type="Proteomes" id="UP000184184">
    <property type="component" value="Unassembled WGS sequence"/>
</dbReference>
<dbReference type="Gene3D" id="3.30.565.10">
    <property type="entry name" value="Histidine kinase-like ATPase, C-terminal domain"/>
    <property type="match status" value="1"/>
</dbReference>
<dbReference type="InterPro" id="IPR036890">
    <property type="entry name" value="HATPase_C_sf"/>
</dbReference>
<proteinExistence type="predicted"/>
<dbReference type="InterPro" id="IPR050482">
    <property type="entry name" value="Sensor_HK_TwoCompSys"/>
</dbReference>
<evidence type="ECO:0000313" key="11">
    <source>
        <dbReference type="EMBL" id="SHN30941.1"/>
    </source>
</evidence>
<name>A0A1M7QIY9_9BACI</name>
<gene>
    <name evidence="11" type="ORF">SAMN05216179_3221</name>
</gene>
<organism evidence="11 12">
    <name type="scientific">Gracilibacillus kekensis</name>
    <dbReference type="NCBI Taxonomy" id="1027249"/>
    <lineage>
        <taxon>Bacteria</taxon>
        <taxon>Bacillati</taxon>
        <taxon>Bacillota</taxon>
        <taxon>Bacilli</taxon>
        <taxon>Bacillales</taxon>
        <taxon>Bacillaceae</taxon>
        <taxon>Gracilibacillus</taxon>
    </lineage>
</organism>
<keyword evidence="4 11" id="KW-0418">Kinase</keyword>
<evidence type="ECO:0000256" key="7">
    <source>
        <dbReference type="SAM" id="Phobius"/>
    </source>
</evidence>
<reference evidence="11 12" key="1">
    <citation type="submission" date="2016-11" db="EMBL/GenBank/DDBJ databases">
        <authorList>
            <person name="Jaros S."/>
            <person name="Januszkiewicz K."/>
            <person name="Wedrychowicz H."/>
        </authorList>
    </citation>
    <scope>NUCLEOTIDE SEQUENCE [LARGE SCALE GENOMIC DNA]</scope>
    <source>
        <strain evidence="11 12">CGMCC 1.10681</strain>
    </source>
</reference>
<keyword evidence="3" id="KW-0808">Transferase</keyword>
<keyword evidence="7" id="KW-1133">Transmembrane helix</keyword>
<sequence>MQHWYHIFPKNTGLSLYIWIIFCVLPFYFIFRSTAIIEIGFGIAATLLFFGVYWMSFTSRGPLVYIGISIEFVINIVMSILFGYVYFALFTAFFIGNIKRKAGFITMYVLHLVTTIGAITAGFFLNYSLFLSQIPFLIMTILGVILIPINRYNRFKQEKLEGQLEDANLKIAQLAIIEERHRIARDLHDTLGQKLSMIGLKSELSSKLLEKDKEAAIKELQDVQQTARQALKEVREMVSNMRTVRLVDEMEHVKQLLQAANIEVNMEMEADCEHIPLFLENVLSMCLKESVTNVVKHSQATSCQIKISETNKEIQLSVKDDGVGDLKEINNGNGLNGMKERLEFANGTLEFNSDKHGFTIFITVPKVLMQIEEGGQL</sequence>
<evidence type="ECO:0000256" key="2">
    <source>
        <dbReference type="ARBA" id="ARBA00012438"/>
    </source>
</evidence>
<keyword evidence="5" id="KW-0902">Two-component regulatory system</keyword>
<keyword evidence="7" id="KW-0472">Membrane</keyword>
<feature type="transmembrane region" description="Helical" evidence="7">
    <location>
        <begin position="130"/>
        <end position="149"/>
    </location>
</feature>
<dbReference type="GO" id="GO:0016020">
    <property type="term" value="C:membrane"/>
    <property type="evidence" value="ECO:0007669"/>
    <property type="project" value="InterPro"/>
</dbReference>
<evidence type="ECO:0000256" key="6">
    <source>
        <dbReference type="SAM" id="Coils"/>
    </source>
</evidence>
<dbReference type="PANTHER" id="PTHR24421:SF63">
    <property type="entry name" value="SENSOR HISTIDINE KINASE DESK"/>
    <property type="match status" value="1"/>
</dbReference>
<dbReference type="EC" id="2.7.13.3" evidence="2"/>
<dbReference type="CDD" id="cd16917">
    <property type="entry name" value="HATPase_UhpB-NarQ-NarX-like"/>
    <property type="match status" value="1"/>
</dbReference>
<dbReference type="GO" id="GO:0000155">
    <property type="term" value="F:phosphorelay sensor kinase activity"/>
    <property type="evidence" value="ECO:0007669"/>
    <property type="project" value="InterPro"/>
</dbReference>
<evidence type="ECO:0000256" key="5">
    <source>
        <dbReference type="ARBA" id="ARBA00023012"/>
    </source>
</evidence>
<comment type="catalytic activity">
    <reaction evidence="1">
        <text>ATP + protein L-histidine = ADP + protein N-phospho-L-histidine.</text>
        <dbReference type="EC" id="2.7.13.3"/>
    </reaction>
</comment>
<dbReference type="OrthoDB" id="9797605at2"/>
<keyword evidence="12" id="KW-1185">Reference proteome</keyword>
<dbReference type="GO" id="GO:0046983">
    <property type="term" value="F:protein dimerization activity"/>
    <property type="evidence" value="ECO:0007669"/>
    <property type="project" value="InterPro"/>
</dbReference>
<feature type="coiled-coil region" evidence="6">
    <location>
        <begin position="206"/>
        <end position="240"/>
    </location>
</feature>
<dbReference type="InterPro" id="IPR003594">
    <property type="entry name" value="HATPase_dom"/>
</dbReference>
<dbReference type="InterPro" id="IPR056374">
    <property type="entry name" value="DesK/YvfT_N"/>
</dbReference>
<dbReference type="AlphaFoldDB" id="A0A1M7QIY9"/>
<evidence type="ECO:0000259" key="9">
    <source>
        <dbReference type="Pfam" id="PF07730"/>
    </source>
</evidence>
<dbReference type="Pfam" id="PF02518">
    <property type="entry name" value="HATPase_c"/>
    <property type="match status" value="1"/>
</dbReference>
<dbReference type="Pfam" id="PF23540">
    <property type="entry name" value="DesK_N"/>
    <property type="match status" value="1"/>
</dbReference>
<dbReference type="InterPro" id="IPR011712">
    <property type="entry name" value="Sig_transdc_His_kin_sub3_dim/P"/>
</dbReference>
<feature type="transmembrane region" description="Helical" evidence="7">
    <location>
        <begin position="12"/>
        <end position="31"/>
    </location>
</feature>
<evidence type="ECO:0000313" key="12">
    <source>
        <dbReference type="Proteomes" id="UP000184184"/>
    </source>
</evidence>
<feature type="transmembrane region" description="Helical" evidence="7">
    <location>
        <begin position="36"/>
        <end position="57"/>
    </location>
</feature>
<feature type="domain" description="Signal transduction histidine kinase subgroup 3 dimerisation and phosphoacceptor" evidence="9">
    <location>
        <begin position="179"/>
        <end position="244"/>
    </location>
</feature>
<protein>
    <recommendedName>
        <fullName evidence="2">histidine kinase</fullName>
        <ecNumber evidence="2">2.7.13.3</ecNumber>
    </recommendedName>
</protein>
<evidence type="ECO:0000256" key="4">
    <source>
        <dbReference type="ARBA" id="ARBA00022777"/>
    </source>
</evidence>
<dbReference type="SUPFAM" id="SSF55874">
    <property type="entry name" value="ATPase domain of HSP90 chaperone/DNA topoisomerase II/histidine kinase"/>
    <property type="match status" value="1"/>
</dbReference>
<evidence type="ECO:0000259" key="10">
    <source>
        <dbReference type="Pfam" id="PF23540"/>
    </source>
</evidence>
<dbReference type="PANTHER" id="PTHR24421">
    <property type="entry name" value="NITRATE/NITRITE SENSOR PROTEIN NARX-RELATED"/>
    <property type="match status" value="1"/>
</dbReference>
<evidence type="ECO:0000259" key="8">
    <source>
        <dbReference type="Pfam" id="PF02518"/>
    </source>
</evidence>
<keyword evidence="6" id="KW-0175">Coiled coil</keyword>
<feature type="transmembrane region" description="Helical" evidence="7">
    <location>
        <begin position="63"/>
        <end position="95"/>
    </location>
</feature>
<feature type="domain" description="Histidine kinase/HSP90-like ATPase" evidence="8">
    <location>
        <begin position="283"/>
        <end position="366"/>
    </location>
</feature>
<keyword evidence="7" id="KW-0812">Transmembrane</keyword>
<evidence type="ECO:0000256" key="1">
    <source>
        <dbReference type="ARBA" id="ARBA00000085"/>
    </source>
</evidence>
<dbReference type="Pfam" id="PF07730">
    <property type="entry name" value="HisKA_3"/>
    <property type="match status" value="1"/>
</dbReference>
<feature type="transmembrane region" description="Helical" evidence="7">
    <location>
        <begin position="102"/>
        <end position="124"/>
    </location>
</feature>
<dbReference type="RefSeq" id="WP_073202856.1">
    <property type="nucleotide sequence ID" value="NZ_FRCZ01000007.1"/>
</dbReference>
<accession>A0A1M7QIY9</accession>
<dbReference type="EMBL" id="FRCZ01000007">
    <property type="protein sequence ID" value="SHN30941.1"/>
    <property type="molecule type" value="Genomic_DNA"/>
</dbReference>
<feature type="domain" description="DesK/YvfT N-terminal" evidence="10">
    <location>
        <begin position="1"/>
        <end position="150"/>
    </location>
</feature>
<evidence type="ECO:0000256" key="3">
    <source>
        <dbReference type="ARBA" id="ARBA00022679"/>
    </source>
</evidence>
<dbReference type="Gene3D" id="1.20.5.1930">
    <property type="match status" value="1"/>
</dbReference>